<evidence type="ECO:0000313" key="4">
    <source>
        <dbReference type="Proteomes" id="UP000074310"/>
    </source>
</evidence>
<dbReference type="AlphaFoldDB" id="A0A147I2Y9"/>
<protein>
    <recommendedName>
        <fullName evidence="2">DUF4142 domain-containing protein</fullName>
    </recommendedName>
</protein>
<proteinExistence type="predicted"/>
<dbReference type="InterPro" id="IPR012347">
    <property type="entry name" value="Ferritin-like"/>
</dbReference>
<evidence type="ECO:0000259" key="2">
    <source>
        <dbReference type="Pfam" id="PF13628"/>
    </source>
</evidence>
<comment type="caution">
    <text evidence="3">The sequence shown here is derived from an EMBL/GenBank/DDBJ whole genome shotgun (WGS) entry which is preliminary data.</text>
</comment>
<dbReference type="Pfam" id="PF13628">
    <property type="entry name" value="DUF4142"/>
    <property type="match status" value="1"/>
</dbReference>
<dbReference type="InterPro" id="IPR025419">
    <property type="entry name" value="DUF4142"/>
</dbReference>
<keyword evidence="4" id="KW-1185">Reference proteome</keyword>
<feature type="domain" description="DUF4142" evidence="2">
    <location>
        <begin position="27"/>
        <end position="159"/>
    </location>
</feature>
<dbReference type="RefSeq" id="WP_058755705.1">
    <property type="nucleotide sequence ID" value="NZ_LDTB01000027.1"/>
</dbReference>
<gene>
    <name evidence="3" type="ORF">NS334_09285</name>
</gene>
<dbReference type="EMBL" id="LDTB01000027">
    <property type="protein sequence ID" value="KTT72357.1"/>
    <property type="molecule type" value="Genomic_DNA"/>
</dbReference>
<organism evidence="3 4">
    <name type="scientific">Sphingomonas endophytica</name>
    <dbReference type="NCBI Taxonomy" id="869719"/>
    <lineage>
        <taxon>Bacteria</taxon>
        <taxon>Pseudomonadati</taxon>
        <taxon>Pseudomonadota</taxon>
        <taxon>Alphaproteobacteria</taxon>
        <taxon>Sphingomonadales</taxon>
        <taxon>Sphingomonadaceae</taxon>
        <taxon>Sphingomonas</taxon>
    </lineage>
</organism>
<dbReference type="PATRIC" id="fig|869719.3.peg.1563"/>
<dbReference type="Gene3D" id="1.20.1260.10">
    <property type="match status" value="1"/>
</dbReference>
<feature type="chain" id="PRO_5007548162" description="DUF4142 domain-containing protein" evidence="1">
    <location>
        <begin position="21"/>
        <end position="160"/>
    </location>
</feature>
<keyword evidence="1" id="KW-0732">Signal</keyword>
<dbReference type="Proteomes" id="UP000074310">
    <property type="component" value="Unassembled WGS sequence"/>
</dbReference>
<accession>A0A147I2Y9</accession>
<evidence type="ECO:0000256" key="1">
    <source>
        <dbReference type="SAM" id="SignalP"/>
    </source>
</evidence>
<feature type="signal peptide" evidence="1">
    <location>
        <begin position="1"/>
        <end position="20"/>
    </location>
</feature>
<evidence type="ECO:0000313" key="3">
    <source>
        <dbReference type="EMBL" id="KTT72357.1"/>
    </source>
</evidence>
<dbReference type="PANTHER" id="PTHR38593">
    <property type="entry name" value="BLR2558 PROTEIN"/>
    <property type="match status" value="1"/>
</dbReference>
<sequence>MKSFVPVAAFAMIAAVPATAQVTSPGAFVAAAGASDLYEKTSSQLVLQSTRDPKVRSFAQMMVRDHNQSTAMVKAAAARAGVRSAPPKLMPAQAQMVADLRRASGADRDRAYVTQQRTAHDQALALHQGYAANGTAAPLKAAAAKIAPVVQHHIEMLSSM</sequence>
<reference evidence="3 4" key="1">
    <citation type="journal article" date="2016" name="Front. Microbiol.">
        <title>Genomic Resource of Rice Seed Associated Bacteria.</title>
        <authorList>
            <person name="Midha S."/>
            <person name="Bansal K."/>
            <person name="Sharma S."/>
            <person name="Kumar N."/>
            <person name="Patil P.P."/>
            <person name="Chaudhry V."/>
            <person name="Patil P.B."/>
        </authorList>
    </citation>
    <scope>NUCLEOTIDE SEQUENCE [LARGE SCALE GENOMIC DNA]</scope>
    <source>
        <strain evidence="3 4">NS334</strain>
    </source>
</reference>
<dbReference type="PANTHER" id="PTHR38593:SF1">
    <property type="entry name" value="BLR2558 PROTEIN"/>
    <property type="match status" value="1"/>
</dbReference>
<name>A0A147I2Y9_9SPHN</name>